<name>Q02CH3_SOLUE</name>
<dbReference type="CDD" id="cd02440">
    <property type="entry name" value="AdoMet_MTases"/>
    <property type="match status" value="1"/>
</dbReference>
<dbReference type="Pfam" id="PF13649">
    <property type="entry name" value="Methyltransf_25"/>
    <property type="match status" value="1"/>
</dbReference>
<dbReference type="STRING" id="234267.Acid_0230"/>
<protein>
    <submittedName>
        <fullName evidence="3">Methyltransferase type 12</fullName>
    </submittedName>
</protein>
<reference evidence="3" key="1">
    <citation type="submission" date="2006-10" db="EMBL/GenBank/DDBJ databases">
        <title>Complete sequence of Solibacter usitatus Ellin6076.</title>
        <authorList>
            <consortium name="US DOE Joint Genome Institute"/>
            <person name="Copeland A."/>
            <person name="Lucas S."/>
            <person name="Lapidus A."/>
            <person name="Barry K."/>
            <person name="Detter J.C."/>
            <person name="Glavina del Rio T."/>
            <person name="Hammon N."/>
            <person name="Israni S."/>
            <person name="Dalin E."/>
            <person name="Tice H."/>
            <person name="Pitluck S."/>
            <person name="Thompson L.S."/>
            <person name="Brettin T."/>
            <person name="Bruce D."/>
            <person name="Han C."/>
            <person name="Tapia R."/>
            <person name="Gilna P."/>
            <person name="Schmutz J."/>
            <person name="Larimer F."/>
            <person name="Land M."/>
            <person name="Hauser L."/>
            <person name="Kyrpides N."/>
            <person name="Mikhailova N."/>
            <person name="Janssen P.H."/>
            <person name="Kuske C.R."/>
            <person name="Richardson P."/>
        </authorList>
    </citation>
    <scope>NUCLEOTIDE SEQUENCE</scope>
    <source>
        <strain evidence="3">Ellin6076</strain>
    </source>
</reference>
<organism evidence="3">
    <name type="scientific">Solibacter usitatus (strain Ellin6076)</name>
    <dbReference type="NCBI Taxonomy" id="234267"/>
    <lineage>
        <taxon>Bacteria</taxon>
        <taxon>Pseudomonadati</taxon>
        <taxon>Acidobacteriota</taxon>
        <taxon>Terriglobia</taxon>
        <taxon>Bryobacterales</taxon>
        <taxon>Solibacteraceae</taxon>
        <taxon>Candidatus Solibacter</taxon>
    </lineage>
</organism>
<feature type="domain" description="Methyltransferase regulatory" evidence="1">
    <location>
        <begin position="210"/>
        <end position="293"/>
    </location>
</feature>
<accession>Q02CH3</accession>
<gene>
    <name evidence="3" type="ordered locus">Acid_0230</name>
</gene>
<dbReference type="HOGENOM" id="CLU_037603_1_1_0"/>
<dbReference type="InterPro" id="IPR050723">
    <property type="entry name" value="CFA/CMAS"/>
</dbReference>
<dbReference type="eggNOG" id="COG4797">
    <property type="taxonomic scope" value="Bacteria"/>
</dbReference>
<dbReference type="Gene3D" id="3.40.50.150">
    <property type="entry name" value="Vaccinia Virus protein VP39"/>
    <property type="match status" value="1"/>
</dbReference>
<dbReference type="InterPro" id="IPR018773">
    <property type="entry name" value="MeTrfase_reg_dom_prd"/>
</dbReference>
<dbReference type="GO" id="GO:0032259">
    <property type="term" value="P:methylation"/>
    <property type="evidence" value="ECO:0007669"/>
    <property type="project" value="UniProtKB-KW"/>
</dbReference>
<dbReference type="OrthoDB" id="9801363at2"/>
<evidence type="ECO:0000259" key="1">
    <source>
        <dbReference type="Pfam" id="PF10119"/>
    </source>
</evidence>
<evidence type="ECO:0000313" key="3">
    <source>
        <dbReference type="EMBL" id="ABJ81243.1"/>
    </source>
</evidence>
<dbReference type="Pfam" id="PF10119">
    <property type="entry name" value="MethyTransf_Reg"/>
    <property type="match status" value="1"/>
</dbReference>
<dbReference type="PANTHER" id="PTHR43667:SF2">
    <property type="entry name" value="FATTY ACID C-METHYL TRANSFERASE"/>
    <property type="match status" value="1"/>
</dbReference>
<evidence type="ECO:0000259" key="2">
    <source>
        <dbReference type="Pfam" id="PF13649"/>
    </source>
</evidence>
<dbReference type="GO" id="GO:0008168">
    <property type="term" value="F:methyltransferase activity"/>
    <property type="evidence" value="ECO:0007669"/>
    <property type="project" value="UniProtKB-KW"/>
</dbReference>
<sequence>MPTLYDQVLYPNTPFRQTHPDRLASLAILFGMTPPPVPQCRVLEVGCGDGGNLIPMAFEYPGSQFLGVDTGAVSIGAGRREIETLGLSNIRLEQMDLMDAGTDLGTFDYVIAHGFYSWVPEPVRDKFMALTKAILAPQGVAYVSYNVLPGGRIRQMFREMMLFHLRGETEFGASIGGARQMVQWFRASQPQESESSTLIAQVESVMDRTPQVLFHDELNPDYYPVYFQEFAAHAARSGLQFLSEANYFDSQPRTLPADVVAEIEKAAKGDRIVREQYFDFMRCRMFRQTLLCHQEIVLPAAPLPARLEALRASSTVKPVSKKPDLSPGVAEEFRGWKGTGVTAAHPLTKAVMLLLGEAWPQTVRVSDLSAAVSRLTGEPADPEALSQILLSTYAAGVIDLHTQPRQCVAHVSQFPVASELARSQVSRGKCATTALHAMMEAADERICAFIGLLDGTRDLAALVRELAPTSHLPEAELARGIQENLKLLAERGLLIA</sequence>
<dbReference type="SUPFAM" id="SSF53335">
    <property type="entry name" value="S-adenosyl-L-methionine-dependent methyltransferases"/>
    <property type="match status" value="1"/>
</dbReference>
<keyword evidence="3" id="KW-0808">Transferase</keyword>
<dbReference type="EMBL" id="CP000473">
    <property type="protein sequence ID" value="ABJ81243.1"/>
    <property type="molecule type" value="Genomic_DNA"/>
</dbReference>
<dbReference type="PANTHER" id="PTHR43667">
    <property type="entry name" value="CYCLOPROPANE-FATTY-ACYL-PHOSPHOLIPID SYNTHASE"/>
    <property type="match status" value="1"/>
</dbReference>
<feature type="domain" description="Methyltransferase" evidence="2">
    <location>
        <begin position="42"/>
        <end position="139"/>
    </location>
</feature>
<dbReference type="InParanoid" id="Q02CH3"/>
<dbReference type="eggNOG" id="COG0220">
    <property type="taxonomic scope" value="Bacteria"/>
</dbReference>
<dbReference type="InterPro" id="IPR029063">
    <property type="entry name" value="SAM-dependent_MTases_sf"/>
</dbReference>
<dbReference type="AlphaFoldDB" id="Q02CH3"/>
<dbReference type="KEGG" id="sus:Acid_0230"/>
<keyword evidence="3" id="KW-0489">Methyltransferase</keyword>
<proteinExistence type="predicted"/>
<dbReference type="InterPro" id="IPR041698">
    <property type="entry name" value="Methyltransf_25"/>
</dbReference>